<sequence length="489" mass="54517">MAGQPSTNTLEVWMSLFESMISGFLAISDTLIKVAGCSSSASFFTLCNPLNSAQRIIVVTVYLSKKLFASTVLLAPTVGSLPFPPGEELISRSRSMNPDDNSSKMVDHAVPMEGSYFESSTLDELFRCDFQVRYPLYTTPHEGVLFYEEAIKSYLSSLSYHSGDSTGETSGQTYGSSVGSTTSHHMEPHADEVNKADHTLGKHPREVDTYKIEKRVRHSKKIRLRNEDQERSDIEDIAAKVNGDERHMADATESEKFGLTSARPNLSNHATRVPLHDTLGQIVNFIKASATLSHRSSKLTVKEKLKTTPIIITRGVLIPGSTTLHHTFIRLDLNAPKNNLKLGMITNKVEKLFGALRDCLKQAAVYGLNGGVLGLENSAETELFKWLKNNLLGKRKTIIPLIGEFELEYPLAKPEKLFSPAQRFLADFLINTKLSKKVPLRTATILISFWCQEHTSKFENTDVENEKKLKIEKALTNLQNNVYFFDLAA</sequence>
<evidence type="ECO:0000256" key="1">
    <source>
        <dbReference type="SAM" id="MobiDB-lite"/>
    </source>
</evidence>
<dbReference type="EMBL" id="PKSL01000022">
    <property type="protein sequence ID" value="POW13768.1"/>
    <property type="molecule type" value="Genomic_DNA"/>
</dbReference>
<feature type="region of interest" description="Disordered" evidence="1">
    <location>
        <begin position="161"/>
        <end position="186"/>
    </location>
</feature>
<dbReference type="VEuPathDB" id="FungiDB:PSTT_03398"/>
<gene>
    <name evidence="2" type="ORF">PSTT_03398</name>
</gene>
<dbReference type="AlphaFoldDB" id="A0A2S4VW88"/>
<proteinExistence type="predicted"/>
<protein>
    <submittedName>
        <fullName evidence="2">Uncharacterized protein</fullName>
    </submittedName>
</protein>
<organism evidence="2 3">
    <name type="scientific">Puccinia striiformis</name>
    <dbReference type="NCBI Taxonomy" id="27350"/>
    <lineage>
        <taxon>Eukaryota</taxon>
        <taxon>Fungi</taxon>
        <taxon>Dikarya</taxon>
        <taxon>Basidiomycota</taxon>
        <taxon>Pucciniomycotina</taxon>
        <taxon>Pucciniomycetes</taxon>
        <taxon>Pucciniales</taxon>
        <taxon>Pucciniaceae</taxon>
        <taxon>Puccinia</taxon>
    </lineage>
</organism>
<dbReference type="Proteomes" id="UP000239156">
    <property type="component" value="Unassembled WGS sequence"/>
</dbReference>
<keyword evidence="3" id="KW-1185">Reference proteome</keyword>
<name>A0A2S4VW88_9BASI</name>
<evidence type="ECO:0000313" key="2">
    <source>
        <dbReference type="EMBL" id="POW13768.1"/>
    </source>
</evidence>
<dbReference type="VEuPathDB" id="FungiDB:PSHT_06404"/>
<reference evidence="2" key="1">
    <citation type="submission" date="2017-12" db="EMBL/GenBank/DDBJ databases">
        <title>Gene loss provides genomic basis for host adaptation in cereal stripe rust fungi.</title>
        <authorList>
            <person name="Xia C."/>
        </authorList>
    </citation>
    <scope>NUCLEOTIDE SEQUENCE [LARGE SCALE GENOMIC DNA]</scope>
    <source>
        <strain evidence="2">93-210</strain>
    </source>
</reference>
<evidence type="ECO:0000313" key="3">
    <source>
        <dbReference type="Proteomes" id="UP000239156"/>
    </source>
</evidence>
<comment type="caution">
    <text evidence="2">The sequence shown here is derived from an EMBL/GenBank/DDBJ whole genome shotgun (WGS) entry which is preliminary data.</text>
</comment>
<feature type="compositionally biased region" description="Polar residues" evidence="1">
    <location>
        <begin position="161"/>
        <end position="183"/>
    </location>
</feature>
<accession>A0A2S4VW88</accession>